<dbReference type="PANTHER" id="PTHR43016">
    <property type="entry name" value="PRESEQUENCE PROTEASE"/>
    <property type="match status" value="1"/>
</dbReference>
<accession>A0A8D0GBI5</accession>
<keyword evidence="3" id="KW-1185">Reference proteome</keyword>
<evidence type="ECO:0000313" key="3">
    <source>
        <dbReference type="Proteomes" id="UP000694392"/>
    </source>
</evidence>
<dbReference type="AlphaFoldDB" id="A0A8D0GBI5"/>
<sequence>MVTAKFLHREIREKGGAYGGGAKLSHNGIFAFYSYRDPNSVATLTTFGKVAEWVKSGEFTQQDIDEAKLAVFAAVDAPVAPSDKGMDHFLYGISDKMKQEHREQLFAVEKNNLMEAASKYLAVGKRTRGVAILGPENADIAKDPTWVQR</sequence>
<dbReference type="Pfam" id="PF22516">
    <property type="entry name" value="PreP_C"/>
    <property type="match status" value="1"/>
</dbReference>
<dbReference type="SUPFAM" id="SSF63411">
    <property type="entry name" value="LuxS/MPP-like metallohydrolase"/>
    <property type="match status" value="1"/>
</dbReference>
<dbReference type="GO" id="GO:0005759">
    <property type="term" value="C:mitochondrial matrix"/>
    <property type="evidence" value="ECO:0007669"/>
    <property type="project" value="TreeGrafter"/>
</dbReference>
<feature type="domain" description="Presequence protease mitochondrial-type C-terminal" evidence="1">
    <location>
        <begin position="4"/>
        <end position="123"/>
    </location>
</feature>
<dbReference type="Gene3D" id="3.30.830.10">
    <property type="entry name" value="Metalloenzyme, LuxS/M16 peptidase-like"/>
    <property type="match status" value="1"/>
</dbReference>
<dbReference type="GO" id="GO:0016485">
    <property type="term" value="P:protein processing"/>
    <property type="evidence" value="ECO:0007669"/>
    <property type="project" value="TreeGrafter"/>
</dbReference>
<dbReference type="OMA" id="TIRQEHR"/>
<evidence type="ECO:0000313" key="2">
    <source>
        <dbReference type="Ensembl" id="ENSSPUP00000002908.1"/>
    </source>
</evidence>
<dbReference type="GeneTree" id="ENSGT00390000018381"/>
<dbReference type="FunFam" id="3.30.830.10:FF:000013">
    <property type="entry name" value="Mitochondrial presequence protease"/>
    <property type="match status" value="1"/>
</dbReference>
<dbReference type="InterPro" id="IPR055130">
    <property type="entry name" value="PreP_C"/>
</dbReference>
<dbReference type="Proteomes" id="UP000694392">
    <property type="component" value="Unplaced"/>
</dbReference>
<proteinExistence type="predicted"/>
<dbReference type="PANTHER" id="PTHR43016:SF13">
    <property type="entry name" value="PRESEQUENCE PROTEASE, MITOCHONDRIAL"/>
    <property type="match status" value="1"/>
</dbReference>
<dbReference type="InterPro" id="IPR011249">
    <property type="entry name" value="Metalloenz_LuxS/M16"/>
</dbReference>
<name>A0A8D0GBI5_SPHPU</name>
<protein>
    <recommendedName>
        <fullName evidence="1">Presequence protease mitochondrial-type C-terminal domain-containing protein</fullName>
    </recommendedName>
</protein>
<evidence type="ECO:0000259" key="1">
    <source>
        <dbReference type="Pfam" id="PF22516"/>
    </source>
</evidence>
<dbReference type="GO" id="GO:0004222">
    <property type="term" value="F:metalloendopeptidase activity"/>
    <property type="evidence" value="ECO:0007669"/>
    <property type="project" value="TreeGrafter"/>
</dbReference>
<organism evidence="2 3">
    <name type="scientific">Sphenodon punctatus</name>
    <name type="common">Tuatara</name>
    <name type="synonym">Hatteria punctata</name>
    <dbReference type="NCBI Taxonomy" id="8508"/>
    <lineage>
        <taxon>Eukaryota</taxon>
        <taxon>Metazoa</taxon>
        <taxon>Chordata</taxon>
        <taxon>Craniata</taxon>
        <taxon>Vertebrata</taxon>
        <taxon>Euteleostomi</taxon>
        <taxon>Lepidosauria</taxon>
        <taxon>Sphenodontia</taxon>
        <taxon>Sphenodontidae</taxon>
        <taxon>Sphenodon</taxon>
    </lineage>
</organism>
<reference evidence="2" key="1">
    <citation type="submission" date="2025-08" db="UniProtKB">
        <authorList>
            <consortium name="Ensembl"/>
        </authorList>
    </citation>
    <scope>IDENTIFICATION</scope>
</reference>
<dbReference type="GO" id="GO:0046872">
    <property type="term" value="F:metal ion binding"/>
    <property type="evidence" value="ECO:0007669"/>
    <property type="project" value="InterPro"/>
</dbReference>
<dbReference type="Ensembl" id="ENSSPUT00000003083.1">
    <property type="protein sequence ID" value="ENSSPUP00000002908.1"/>
    <property type="gene ID" value="ENSSPUG00000002264.1"/>
</dbReference>
<reference evidence="2" key="2">
    <citation type="submission" date="2025-09" db="UniProtKB">
        <authorList>
            <consortium name="Ensembl"/>
        </authorList>
    </citation>
    <scope>IDENTIFICATION</scope>
</reference>